<dbReference type="Gene3D" id="2.160.20.10">
    <property type="entry name" value="Single-stranded right-handed beta-helix, Pectin lyase-like"/>
    <property type="match status" value="1"/>
</dbReference>
<evidence type="ECO:0000313" key="3">
    <source>
        <dbReference type="Proteomes" id="UP000598775"/>
    </source>
</evidence>
<dbReference type="InterPro" id="IPR012334">
    <property type="entry name" value="Pectin_lyas_fold"/>
</dbReference>
<dbReference type="AlphaFoldDB" id="A0A917EZJ8"/>
<dbReference type="EMBL" id="BMGP01000004">
    <property type="protein sequence ID" value="GGF29411.1"/>
    <property type="molecule type" value="Genomic_DNA"/>
</dbReference>
<dbReference type="InterPro" id="IPR011050">
    <property type="entry name" value="Pectin_lyase_fold/virulence"/>
</dbReference>
<dbReference type="InterPro" id="IPR024535">
    <property type="entry name" value="RHGA/B-epi-like_pectate_lyase"/>
</dbReference>
<comment type="caution">
    <text evidence="2">The sequence shown here is derived from an EMBL/GenBank/DDBJ whole genome shotgun (WGS) entry which is preliminary data.</text>
</comment>
<dbReference type="Pfam" id="PF12708">
    <property type="entry name" value="Pect-lyase_RHGA_epim"/>
    <property type="match status" value="1"/>
</dbReference>
<feature type="domain" description="Rhamnogalacturonase A/B/Epimerase-like pectate lyase" evidence="1">
    <location>
        <begin position="111"/>
        <end position="295"/>
    </location>
</feature>
<organism evidence="2 3">
    <name type="scientific">Subtercola lobariae</name>
    <dbReference type="NCBI Taxonomy" id="1588641"/>
    <lineage>
        <taxon>Bacteria</taxon>
        <taxon>Bacillati</taxon>
        <taxon>Actinomycetota</taxon>
        <taxon>Actinomycetes</taxon>
        <taxon>Micrococcales</taxon>
        <taxon>Microbacteriaceae</taxon>
        <taxon>Subtercola</taxon>
    </lineage>
</organism>
<dbReference type="SUPFAM" id="SSF51126">
    <property type="entry name" value="Pectin lyase-like"/>
    <property type="match status" value="1"/>
</dbReference>
<gene>
    <name evidence="2" type="ORF">GCM10011399_23210</name>
</gene>
<accession>A0A917EZJ8</accession>
<protein>
    <recommendedName>
        <fullName evidence="1">Rhamnogalacturonase A/B/Epimerase-like pectate lyase domain-containing protein</fullName>
    </recommendedName>
</protein>
<reference evidence="2 3" key="1">
    <citation type="journal article" date="2014" name="Int. J. Syst. Evol. Microbiol.">
        <title>Complete genome sequence of Corynebacterium casei LMG S-19264T (=DSM 44701T), isolated from a smear-ripened cheese.</title>
        <authorList>
            <consortium name="US DOE Joint Genome Institute (JGI-PGF)"/>
            <person name="Walter F."/>
            <person name="Albersmeier A."/>
            <person name="Kalinowski J."/>
            <person name="Ruckert C."/>
        </authorList>
    </citation>
    <scope>NUCLEOTIDE SEQUENCE [LARGE SCALE GENOMIC DNA]</scope>
    <source>
        <strain evidence="2 3">CGMCC 1.12976</strain>
    </source>
</reference>
<evidence type="ECO:0000259" key="1">
    <source>
        <dbReference type="Pfam" id="PF12708"/>
    </source>
</evidence>
<evidence type="ECO:0000313" key="2">
    <source>
        <dbReference type="EMBL" id="GGF29411.1"/>
    </source>
</evidence>
<dbReference type="Proteomes" id="UP000598775">
    <property type="component" value="Unassembled WGS sequence"/>
</dbReference>
<dbReference type="RefSeq" id="WP_188678453.1">
    <property type="nucleotide sequence ID" value="NZ_BMGP01000004.1"/>
</dbReference>
<proteinExistence type="predicted"/>
<sequence length="450" mass="47661">MVTEIIIAAELTRRALFAGAMSGAALPALHTDATPSFIPETEKAQANGVASLDANALIYLNQLPPTLATLDANGHVYESQLPPTLATLDANGHVYESQLPTDVAKHDELVFNVRDYGAVGDGVQDDLPAINAAIAAATAHGGGTVWFPVGTYLISAAIGNTTAGLTSITLAGAGSQIATLKVSNNTPVLTGIWYSCTVTNLVLDANGLGSPCISVHVDKTHLERLLLLNWNTSGITVNDGTFSDNGGLLNFIDRCNIQQNTGTGIYTGYRFYDSWIINNNVGASYADLSIEGGPVRILGNHLDGSPTYNIEFRGNKRILVSDNILEGSRKQSIVYTMPPWLSSDKPQIQLIGNMFSNGGKLAQNTYPAVSIIGVSSDARTEGFTITGNTFACDDAGAGWTYIVEAQFARTIAAVGNQWIEGHMQTQPCHFLTCSNTEVVGNHGDNVVKTT</sequence>
<keyword evidence="3" id="KW-1185">Reference proteome</keyword>
<name>A0A917EZJ8_9MICO</name>